<gene>
    <name evidence="4" type="ORF">DUNSADRAFT_7111</name>
</gene>
<evidence type="ECO:0000313" key="4">
    <source>
        <dbReference type="EMBL" id="KAF5835659.1"/>
    </source>
</evidence>
<keyword evidence="5" id="KW-1185">Reference proteome</keyword>
<dbReference type="InterPro" id="IPR036320">
    <property type="entry name" value="Glycosyl_Trfase_fam3_N_dom_sf"/>
</dbReference>
<keyword evidence="2 4" id="KW-0808">Transferase</keyword>
<dbReference type="InterPro" id="IPR017459">
    <property type="entry name" value="Glycosyl_Trfase_fam3_N_dom"/>
</dbReference>
<accession>A0ABQ7GM16</accession>
<dbReference type="Pfam" id="PF02885">
    <property type="entry name" value="Glycos_trans_3N"/>
    <property type="match status" value="1"/>
</dbReference>
<sequence length="181" mass="18977">MLLSRAGQITAPCPHPRYVSKPRGTHARITVPQGHLGLRHKSRLACRAAGMQIREVLEHLIERKDLTEQQSEAMLNTILDDFSAEQAAALLVLLRAKGETPEEIAGMARAMLGKALTVESSVPVVDIVGTGGDGIGSVNISTGASIVAAAAGAHIAKTGNRSVSSMCGSADVLENKCARFT</sequence>
<feature type="domain" description="CARD" evidence="3">
    <location>
        <begin position="39"/>
        <end position="99"/>
    </location>
</feature>
<dbReference type="SUPFAM" id="SSF52418">
    <property type="entry name" value="Nucleoside phosphorylase/phosphoribosyltransferase catalytic domain"/>
    <property type="match status" value="1"/>
</dbReference>
<dbReference type="Gene3D" id="1.20.970.10">
    <property type="entry name" value="Transferase, Pyrimidine Nucleoside Phosphorylase, Chain C"/>
    <property type="match status" value="1"/>
</dbReference>
<reference evidence="4" key="1">
    <citation type="submission" date="2017-08" db="EMBL/GenBank/DDBJ databases">
        <authorList>
            <person name="Polle J.E."/>
            <person name="Barry K."/>
            <person name="Cushman J."/>
            <person name="Schmutz J."/>
            <person name="Tran D."/>
            <person name="Hathwaick L.T."/>
            <person name="Yim W.C."/>
            <person name="Jenkins J."/>
            <person name="Mckie-Krisberg Z.M."/>
            <person name="Prochnik S."/>
            <person name="Lindquist E."/>
            <person name="Dockter R.B."/>
            <person name="Adam C."/>
            <person name="Molina H."/>
            <person name="Bunkerborg J."/>
            <person name="Jin E."/>
            <person name="Buchheim M."/>
            <person name="Magnuson J."/>
        </authorList>
    </citation>
    <scope>NUCLEOTIDE SEQUENCE</scope>
    <source>
        <strain evidence="4">CCAP 19/18</strain>
    </source>
</reference>
<dbReference type="Pfam" id="PF00591">
    <property type="entry name" value="Glycos_transf_3"/>
    <property type="match status" value="1"/>
</dbReference>
<dbReference type="PROSITE" id="PS50209">
    <property type="entry name" value="CARD"/>
    <property type="match status" value="1"/>
</dbReference>
<dbReference type="InterPro" id="IPR001315">
    <property type="entry name" value="CARD"/>
</dbReference>
<dbReference type="EMBL" id="MU069695">
    <property type="protein sequence ID" value="KAF5835659.1"/>
    <property type="molecule type" value="Genomic_DNA"/>
</dbReference>
<evidence type="ECO:0000259" key="3">
    <source>
        <dbReference type="PROSITE" id="PS50209"/>
    </source>
</evidence>
<keyword evidence="1" id="KW-0328">Glycosyltransferase</keyword>
<dbReference type="InterPro" id="IPR035902">
    <property type="entry name" value="Nuc_phospho_transferase"/>
</dbReference>
<dbReference type="GO" id="GO:0016740">
    <property type="term" value="F:transferase activity"/>
    <property type="evidence" value="ECO:0007669"/>
    <property type="project" value="UniProtKB-KW"/>
</dbReference>
<organism evidence="4 5">
    <name type="scientific">Dunaliella salina</name>
    <name type="common">Green alga</name>
    <name type="synonym">Protococcus salinus</name>
    <dbReference type="NCBI Taxonomy" id="3046"/>
    <lineage>
        <taxon>Eukaryota</taxon>
        <taxon>Viridiplantae</taxon>
        <taxon>Chlorophyta</taxon>
        <taxon>core chlorophytes</taxon>
        <taxon>Chlorophyceae</taxon>
        <taxon>CS clade</taxon>
        <taxon>Chlamydomonadales</taxon>
        <taxon>Dunaliellaceae</taxon>
        <taxon>Dunaliella</taxon>
    </lineage>
</organism>
<dbReference type="PANTHER" id="PTHR43285">
    <property type="entry name" value="ANTHRANILATE PHOSPHORIBOSYLTRANSFERASE"/>
    <property type="match status" value="1"/>
</dbReference>
<evidence type="ECO:0000256" key="1">
    <source>
        <dbReference type="ARBA" id="ARBA00022676"/>
    </source>
</evidence>
<dbReference type="Gene3D" id="3.40.1030.10">
    <property type="entry name" value="Nucleoside phosphorylase/phosphoribosyltransferase catalytic domain"/>
    <property type="match status" value="1"/>
</dbReference>
<proteinExistence type="predicted"/>
<name>A0ABQ7GM16_DUNSA</name>
<dbReference type="InterPro" id="IPR000312">
    <property type="entry name" value="Glycosyl_Trfase_fam3"/>
</dbReference>
<dbReference type="SUPFAM" id="SSF47648">
    <property type="entry name" value="Nucleoside phosphorylase/phosphoribosyltransferase N-terminal domain"/>
    <property type="match status" value="1"/>
</dbReference>
<comment type="caution">
    <text evidence="4">The sequence shown here is derived from an EMBL/GenBank/DDBJ whole genome shotgun (WGS) entry which is preliminary data.</text>
</comment>
<protein>
    <submittedName>
        <fullName evidence="4">Glycosyl transferase family, a/b domain-containing protein</fullName>
    </submittedName>
</protein>
<dbReference type="InterPro" id="IPR005940">
    <property type="entry name" value="Anthranilate_Pribosyl_Tfrase"/>
</dbReference>
<evidence type="ECO:0000256" key="2">
    <source>
        <dbReference type="ARBA" id="ARBA00022679"/>
    </source>
</evidence>
<evidence type="ECO:0000313" key="5">
    <source>
        <dbReference type="Proteomes" id="UP000815325"/>
    </source>
</evidence>
<dbReference type="Proteomes" id="UP000815325">
    <property type="component" value="Unassembled WGS sequence"/>
</dbReference>
<dbReference type="PANTHER" id="PTHR43285:SF2">
    <property type="entry name" value="ANTHRANILATE PHOSPHORIBOSYLTRANSFERASE"/>
    <property type="match status" value="1"/>
</dbReference>